<keyword evidence="3" id="KW-1185">Reference proteome</keyword>
<dbReference type="PANTHER" id="PTHR45642">
    <property type="entry name" value="GDSL ESTERASE/LIPASE EXL3"/>
    <property type="match status" value="1"/>
</dbReference>
<sequence length="209" mass="23209">MSVDTRNARTKPCKLCKWLPGARKICVAGVPPIGCLPSQRTLAGGFERICDPTYNKAAMAFNSELSKEMQKLNNSLPKSNILFLDSYTHMLDMIINASSYDDDPQHVDDGADMLMEDSSPSPTNELRRREDIVDRCYNLRREERGESKRRKKERNPAAGGATVVQIACRVQIRGGKSVAVLSNRVVFSMVSKRATRLEFTGVSGGPTRV</sequence>
<evidence type="ECO:0000313" key="3">
    <source>
        <dbReference type="Proteomes" id="UP001418222"/>
    </source>
</evidence>
<accession>A0AAP0C0U1</accession>
<proteinExistence type="inferred from homology"/>
<gene>
    <name evidence="2" type="primary">EXL1</name>
    <name evidence="2" type="ORF">KSP39_PZI000940</name>
</gene>
<name>A0AAP0C0U1_9ASPA</name>
<dbReference type="InterPro" id="IPR001087">
    <property type="entry name" value="GDSL"/>
</dbReference>
<dbReference type="AlphaFoldDB" id="A0AAP0C0U1"/>
<comment type="similarity">
    <text evidence="1">Belongs to the 'GDSL' lipolytic enzyme family.</text>
</comment>
<protein>
    <submittedName>
        <fullName evidence="2">GDSL esterase/lipase EXL1</fullName>
    </submittedName>
</protein>
<dbReference type="EMBL" id="JBBWWQ010000001">
    <property type="protein sequence ID" value="KAK8956690.1"/>
    <property type="molecule type" value="Genomic_DNA"/>
</dbReference>
<comment type="caution">
    <text evidence="2">The sequence shown here is derived from an EMBL/GenBank/DDBJ whole genome shotgun (WGS) entry which is preliminary data.</text>
</comment>
<dbReference type="Pfam" id="PF00657">
    <property type="entry name" value="Lipase_GDSL"/>
    <property type="match status" value="1"/>
</dbReference>
<dbReference type="Gene3D" id="3.40.50.1110">
    <property type="entry name" value="SGNH hydrolase"/>
    <property type="match status" value="1"/>
</dbReference>
<dbReference type="PANTHER" id="PTHR45642:SF150">
    <property type="entry name" value="GDSL ESTERASE_LIPASE EXL3"/>
    <property type="match status" value="1"/>
</dbReference>
<reference evidence="2 3" key="1">
    <citation type="journal article" date="2022" name="Nat. Plants">
        <title>Genomes of leafy and leafless Platanthera orchids illuminate the evolution of mycoheterotrophy.</title>
        <authorList>
            <person name="Li M.H."/>
            <person name="Liu K.W."/>
            <person name="Li Z."/>
            <person name="Lu H.C."/>
            <person name="Ye Q.L."/>
            <person name="Zhang D."/>
            <person name="Wang J.Y."/>
            <person name="Li Y.F."/>
            <person name="Zhong Z.M."/>
            <person name="Liu X."/>
            <person name="Yu X."/>
            <person name="Liu D.K."/>
            <person name="Tu X.D."/>
            <person name="Liu B."/>
            <person name="Hao Y."/>
            <person name="Liao X.Y."/>
            <person name="Jiang Y.T."/>
            <person name="Sun W.H."/>
            <person name="Chen J."/>
            <person name="Chen Y.Q."/>
            <person name="Ai Y."/>
            <person name="Zhai J.W."/>
            <person name="Wu S.S."/>
            <person name="Zhou Z."/>
            <person name="Hsiao Y.Y."/>
            <person name="Wu W.L."/>
            <person name="Chen Y.Y."/>
            <person name="Lin Y.F."/>
            <person name="Hsu J.L."/>
            <person name="Li C.Y."/>
            <person name="Wang Z.W."/>
            <person name="Zhao X."/>
            <person name="Zhong W.Y."/>
            <person name="Ma X.K."/>
            <person name="Ma L."/>
            <person name="Huang J."/>
            <person name="Chen G.Z."/>
            <person name="Huang M.Z."/>
            <person name="Huang L."/>
            <person name="Peng D.H."/>
            <person name="Luo Y.B."/>
            <person name="Zou S.Q."/>
            <person name="Chen S.P."/>
            <person name="Lan S."/>
            <person name="Tsai W.C."/>
            <person name="Van de Peer Y."/>
            <person name="Liu Z.J."/>
        </authorList>
    </citation>
    <scope>NUCLEOTIDE SEQUENCE [LARGE SCALE GENOMIC DNA]</scope>
    <source>
        <strain evidence="2">Lor287</strain>
    </source>
</reference>
<dbReference type="InterPro" id="IPR036514">
    <property type="entry name" value="SGNH_hydro_sf"/>
</dbReference>
<dbReference type="GO" id="GO:0016788">
    <property type="term" value="F:hydrolase activity, acting on ester bonds"/>
    <property type="evidence" value="ECO:0007669"/>
    <property type="project" value="InterPro"/>
</dbReference>
<dbReference type="Proteomes" id="UP001418222">
    <property type="component" value="Unassembled WGS sequence"/>
</dbReference>
<evidence type="ECO:0000256" key="1">
    <source>
        <dbReference type="ARBA" id="ARBA00008668"/>
    </source>
</evidence>
<dbReference type="InterPro" id="IPR050592">
    <property type="entry name" value="GDSL_lipolytic_enzyme"/>
</dbReference>
<evidence type="ECO:0000313" key="2">
    <source>
        <dbReference type="EMBL" id="KAK8956690.1"/>
    </source>
</evidence>
<organism evidence="2 3">
    <name type="scientific">Platanthera zijinensis</name>
    <dbReference type="NCBI Taxonomy" id="2320716"/>
    <lineage>
        <taxon>Eukaryota</taxon>
        <taxon>Viridiplantae</taxon>
        <taxon>Streptophyta</taxon>
        <taxon>Embryophyta</taxon>
        <taxon>Tracheophyta</taxon>
        <taxon>Spermatophyta</taxon>
        <taxon>Magnoliopsida</taxon>
        <taxon>Liliopsida</taxon>
        <taxon>Asparagales</taxon>
        <taxon>Orchidaceae</taxon>
        <taxon>Orchidoideae</taxon>
        <taxon>Orchideae</taxon>
        <taxon>Orchidinae</taxon>
        <taxon>Platanthera</taxon>
    </lineage>
</organism>